<protein>
    <submittedName>
        <fullName evidence="1">Uncharacterized protein</fullName>
    </submittedName>
</protein>
<reference evidence="1 2" key="1">
    <citation type="submission" date="2020-04" db="EMBL/GenBank/DDBJ databases">
        <title>Gordonia sp. nov. TBRC 11910.</title>
        <authorList>
            <person name="Suriyachadkun C."/>
        </authorList>
    </citation>
    <scope>NUCLEOTIDE SEQUENCE [LARGE SCALE GENOMIC DNA]</scope>
    <source>
        <strain evidence="1 2">TBRC 11910</strain>
    </source>
</reference>
<comment type="caution">
    <text evidence="1">The sequence shown here is derived from an EMBL/GenBank/DDBJ whole genome shotgun (WGS) entry which is preliminary data.</text>
</comment>
<dbReference type="Proteomes" id="UP000550729">
    <property type="component" value="Unassembled WGS sequence"/>
</dbReference>
<dbReference type="EMBL" id="JABBNB010000008">
    <property type="protein sequence ID" value="NMO01474.1"/>
    <property type="molecule type" value="Genomic_DNA"/>
</dbReference>
<evidence type="ECO:0000313" key="2">
    <source>
        <dbReference type="Proteomes" id="UP000550729"/>
    </source>
</evidence>
<accession>A0A848KR78</accession>
<keyword evidence="2" id="KW-1185">Reference proteome</keyword>
<dbReference type="RefSeq" id="WP_170193982.1">
    <property type="nucleotide sequence ID" value="NZ_JABBNB010000008.1"/>
</dbReference>
<sequence length="53" mass="6040">MTGAVHPLLAAGDVVQAWLWELPEIAGDRLRSDGYSPHQRFRLNTDDHLEPMR</sequence>
<dbReference type="AlphaFoldDB" id="A0A848KR78"/>
<gene>
    <name evidence="1" type="ORF">HH308_09645</name>
</gene>
<organism evidence="1 2">
    <name type="scientific">Gordonia asplenii</name>
    <dbReference type="NCBI Taxonomy" id="2725283"/>
    <lineage>
        <taxon>Bacteria</taxon>
        <taxon>Bacillati</taxon>
        <taxon>Actinomycetota</taxon>
        <taxon>Actinomycetes</taxon>
        <taxon>Mycobacteriales</taxon>
        <taxon>Gordoniaceae</taxon>
        <taxon>Gordonia</taxon>
    </lineage>
</organism>
<evidence type="ECO:0000313" key="1">
    <source>
        <dbReference type="EMBL" id="NMO01474.1"/>
    </source>
</evidence>
<name>A0A848KR78_9ACTN</name>
<proteinExistence type="predicted"/>